<dbReference type="NCBIfam" id="TIGR00099">
    <property type="entry name" value="Cof-subfamily"/>
    <property type="match status" value="1"/>
</dbReference>
<dbReference type="Proteomes" id="UP001286174">
    <property type="component" value="Unassembled WGS sequence"/>
</dbReference>
<dbReference type="GO" id="GO:0000287">
    <property type="term" value="F:magnesium ion binding"/>
    <property type="evidence" value="ECO:0007669"/>
    <property type="project" value="TreeGrafter"/>
</dbReference>
<evidence type="ECO:0000313" key="2">
    <source>
        <dbReference type="Proteomes" id="UP001286174"/>
    </source>
</evidence>
<organism evidence="1 2">
    <name type="scientific">Grylomicrobium aquisgranensis</name>
    <dbReference type="NCBI Taxonomy" id="2926318"/>
    <lineage>
        <taxon>Bacteria</taxon>
        <taxon>Bacillati</taxon>
        <taxon>Bacillota</taxon>
        <taxon>Erysipelotrichia</taxon>
        <taxon>Erysipelotrichales</taxon>
        <taxon>Erysipelotrichaceae</taxon>
        <taxon>Grylomicrobium</taxon>
    </lineage>
</organism>
<dbReference type="InterPro" id="IPR023214">
    <property type="entry name" value="HAD_sf"/>
</dbReference>
<dbReference type="SUPFAM" id="SSF56784">
    <property type="entry name" value="HAD-like"/>
    <property type="match status" value="1"/>
</dbReference>
<accession>A0AB35U7B4</accession>
<dbReference type="Pfam" id="PF08282">
    <property type="entry name" value="Hydrolase_3"/>
    <property type="match status" value="1"/>
</dbReference>
<dbReference type="SFLD" id="SFLDG01140">
    <property type="entry name" value="C2.B:_Phosphomannomutase_and_P"/>
    <property type="match status" value="1"/>
</dbReference>
<dbReference type="InterPro" id="IPR000150">
    <property type="entry name" value="Cof"/>
</dbReference>
<dbReference type="RefSeq" id="WP_370596655.1">
    <property type="nucleotide sequence ID" value="NZ_JALBUR010000045.1"/>
</dbReference>
<dbReference type="InterPro" id="IPR006379">
    <property type="entry name" value="HAD-SF_hydro_IIB"/>
</dbReference>
<evidence type="ECO:0000313" key="1">
    <source>
        <dbReference type="EMBL" id="MDX8420532.1"/>
    </source>
</evidence>
<comment type="caution">
    <text evidence="1">The sequence shown here is derived from an EMBL/GenBank/DDBJ whole genome shotgun (WGS) entry which is preliminary data.</text>
</comment>
<reference evidence="1 2" key="1">
    <citation type="submission" date="2022-03" db="EMBL/GenBank/DDBJ databases">
        <title>Novel taxa within the pig intestine.</title>
        <authorList>
            <person name="Wylensek D."/>
            <person name="Bishof K."/>
            <person name="Afrizal A."/>
            <person name="Clavel T."/>
        </authorList>
    </citation>
    <scope>NUCLEOTIDE SEQUENCE [LARGE SCALE GENOMIC DNA]</scope>
    <source>
        <strain evidence="1 2">CLA-KB-P133</strain>
    </source>
</reference>
<keyword evidence="1" id="KW-0378">Hydrolase</keyword>
<dbReference type="Gene3D" id="3.40.50.1000">
    <property type="entry name" value="HAD superfamily/HAD-like"/>
    <property type="match status" value="1"/>
</dbReference>
<gene>
    <name evidence="1" type="ORF">MOZ60_10595</name>
</gene>
<sequence length="281" mass="31278">MEKTEQTKIQLFACDLDGTLLNEDHLTDRASLNMIAKVFDRGRYFSAATGRSLHRHELERLGLQNIYRVCMNGAMVISPDNSVIASHPIPQDTVADILEAFPDSEIEFISAECTLSRGTMETKIEEFKRFGFRETPGSPLRLRDFVEDFCFNCSDAQILSSPIYKINANFCTGDEEERMKAFLRAHQSSLTNAPTIAGMFEITAAGVTKALGVARLAEHLGIREDETAVYGDGLNDLEMLEHFANSYAMANGCEEAKEAAHYQIGTNKDHAVVFHILDELG</sequence>
<name>A0AB35U7B4_9FIRM</name>
<dbReference type="InterPro" id="IPR036412">
    <property type="entry name" value="HAD-like_sf"/>
</dbReference>
<dbReference type="GO" id="GO:0005829">
    <property type="term" value="C:cytosol"/>
    <property type="evidence" value="ECO:0007669"/>
    <property type="project" value="TreeGrafter"/>
</dbReference>
<dbReference type="NCBIfam" id="TIGR01484">
    <property type="entry name" value="HAD-SF-IIB"/>
    <property type="match status" value="1"/>
</dbReference>
<dbReference type="Gene3D" id="3.30.1240.10">
    <property type="match status" value="1"/>
</dbReference>
<dbReference type="PANTHER" id="PTHR10000:SF8">
    <property type="entry name" value="HAD SUPERFAMILY HYDROLASE-LIKE, TYPE 3"/>
    <property type="match status" value="1"/>
</dbReference>
<dbReference type="AlphaFoldDB" id="A0AB35U7B4"/>
<dbReference type="SFLD" id="SFLDS00003">
    <property type="entry name" value="Haloacid_Dehalogenase"/>
    <property type="match status" value="1"/>
</dbReference>
<proteinExistence type="predicted"/>
<dbReference type="EMBL" id="JALBUR010000045">
    <property type="protein sequence ID" value="MDX8420532.1"/>
    <property type="molecule type" value="Genomic_DNA"/>
</dbReference>
<protein>
    <submittedName>
        <fullName evidence="1">HAD family hydrolase</fullName>
    </submittedName>
</protein>
<dbReference type="PROSITE" id="PS01228">
    <property type="entry name" value="COF_1"/>
    <property type="match status" value="1"/>
</dbReference>
<keyword evidence="2" id="KW-1185">Reference proteome</keyword>
<dbReference type="PANTHER" id="PTHR10000">
    <property type="entry name" value="PHOSPHOSERINE PHOSPHATASE"/>
    <property type="match status" value="1"/>
</dbReference>
<dbReference type="GO" id="GO:0016791">
    <property type="term" value="F:phosphatase activity"/>
    <property type="evidence" value="ECO:0007669"/>
    <property type="project" value="TreeGrafter"/>
</dbReference>